<dbReference type="Proteomes" id="UP000247832">
    <property type="component" value="Unassembled WGS sequence"/>
</dbReference>
<feature type="transmembrane region" description="Helical" evidence="6">
    <location>
        <begin position="384"/>
        <end position="401"/>
    </location>
</feature>
<feature type="transmembrane region" description="Helical" evidence="6">
    <location>
        <begin position="182"/>
        <end position="204"/>
    </location>
</feature>
<comment type="subcellular location">
    <subcellularLocation>
        <location evidence="1">Cell membrane</location>
        <topology evidence="1">Multi-pass membrane protein</topology>
    </subcellularLocation>
</comment>
<dbReference type="PROSITE" id="PS50850">
    <property type="entry name" value="MFS"/>
    <property type="match status" value="1"/>
</dbReference>
<evidence type="ECO:0000313" key="8">
    <source>
        <dbReference type="EMBL" id="PYI69811.1"/>
    </source>
</evidence>
<dbReference type="PRINTS" id="PR01035">
    <property type="entry name" value="TCRTETA"/>
</dbReference>
<feature type="domain" description="Major facilitator superfamily (MFS) profile" evidence="7">
    <location>
        <begin position="26"/>
        <end position="404"/>
    </location>
</feature>
<keyword evidence="9" id="KW-1185">Reference proteome</keyword>
<protein>
    <submittedName>
        <fullName evidence="8">MFS transporter</fullName>
    </submittedName>
</protein>
<feature type="region of interest" description="Disordered" evidence="5">
    <location>
        <begin position="1"/>
        <end position="22"/>
    </location>
</feature>
<dbReference type="SUPFAM" id="SSF103473">
    <property type="entry name" value="MFS general substrate transporter"/>
    <property type="match status" value="1"/>
</dbReference>
<keyword evidence="2 6" id="KW-0812">Transmembrane</keyword>
<keyword evidence="3 6" id="KW-1133">Transmembrane helix</keyword>
<evidence type="ECO:0000256" key="2">
    <source>
        <dbReference type="ARBA" id="ARBA00022692"/>
    </source>
</evidence>
<name>A0A2V5LDJ9_9MICC</name>
<organism evidence="8 9">
    <name type="scientific">Arthrobacter livingstonensis</name>
    <dbReference type="NCBI Taxonomy" id="670078"/>
    <lineage>
        <taxon>Bacteria</taxon>
        <taxon>Bacillati</taxon>
        <taxon>Actinomycetota</taxon>
        <taxon>Actinomycetes</taxon>
        <taxon>Micrococcales</taxon>
        <taxon>Micrococcaceae</taxon>
        <taxon>Arthrobacter</taxon>
    </lineage>
</organism>
<keyword evidence="4 6" id="KW-0472">Membrane</keyword>
<dbReference type="PANTHER" id="PTHR23531">
    <property type="entry name" value="QUINOLENE RESISTANCE PROTEIN NORA"/>
    <property type="match status" value="1"/>
</dbReference>
<feature type="transmembrane region" description="Helical" evidence="6">
    <location>
        <begin position="55"/>
        <end position="72"/>
    </location>
</feature>
<evidence type="ECO:0000259" key="7">
    <source>
        <dbReference type="PROSITE" id="PS50850"/>
    </source>
</evidence>
<gene>
    <name evidence="8" type="ORF">CVV68_01510</name>
</gene>
<evidence type="ECO:0000256" key="1">
    <source>
        <dbReference type="ARBA" id="ARBA00004651"/>
    </source>
</evidence>
<dbReference type="InterPro" id="IPR052714">
    <property type="entry name" value="MFS_Exporter"/>
</dbReference>
<dbReference type="Pfam" id="PF07690">
    <property type="entry name" value="MFS_1"/>
    <property type="match status" value="1"/>
</dbReference>
<feature type="transmembrane region" description="Helical" evidence="6">
    <location>
        <begin position="159"/>
        <end position="176"/>
    </location>
</feature>
<dbReference type="Gene3D" id="1.20.1250.20">
    <property type="entry name" value="MFS general substrate transporter like domains"/>
    <property type="match status" value="1"/>
</dbReference>
<dbReference type="EMBL" id="QJVD01000001">
    <property type="protein sequence ID" value="PYI69811.1"/>
    <property type="molecule type" value="Genomic_DNA"/>
</dbReference>
<reference evidence="8 9" key="1">
    <citation type="submission" date="2018-05" db="EMBL/GenBank/DDBJ databases">
        <title>Genetic diversity of glacier-inhabiting Cryobacterium bacteria in China and description of Cryobacterium mengkeensis sp. nov. and Arthrobacter glacialis sp. nov.</title>
        <authorList>
            <person name="Liu Q."/>
            <person name="Xin Y.-H."/>
        </authorList>
    </citation>
    <scope>NUCLEOTIDE SEQUENCE [LARGE SCALE GENOMIC DNA]</scope>
    <source>
        <strain evidence="8 9">LI2</strain>
    </source>
</reference>
<feature type="transmembrane region" description="Helical" evidence="6">
    <location>
        <begin position="255"/>
        <end position="279"/>
    </location>
</feature>
<evidence type="ECO:0000313" key="9">
    <source>
        <dbReference type="Proteomes" id="UP000247832"/>
    </source>
</evidence>
<sequence length="423" mass="42387">MSVPGHRKTPADPTTSPTLTEPPARVLAPLYAAGFTTAFGAHSIAAGLGAESGGIGLGLLTFGVLLALYDVAEVILKPVFGSLSDRIGAKPVIIAGLLGFALASLLGTLGTGPLILGLARLGQGAAASAFSPASSAAVARLAGPASPGSYFGKYGSWKGLGYVLGPLLGAGLIWIGGFPALFLAMAIISAAAALWVGISMPALPILPRARYTISDLVRQSTQRSFLIPTMALAGATGALGVAVGFLPLLGTEFHLPLIASMAVVAVLALSSTLTQPLVGRWRDQGRLTARAGMSWGLALIAAGIILLAVFPHPMTLYLAALVIGAGIGITTPLGFAHLAATTPPERMGRTMGTAEIGRELGDAAGPLVVGAIATTASLAAGLGALALLIAIASVLSALLLPRTSESLSTHQKIETSAPSKPNA</sequence>
<accession>A0A2V5LDJ9</accession>
<comment type="caution">
    <text evidence="8">The sequence shown here is derived from an EMBL/GenBank/DDBJ whole genome shotgun (WGS) entry which is preliminary data.</text>
</comment>
<dbReference type="InterPro" id="IPR020846">
    <property type="entry name" value="MFS_dom"/>
</dbReference>
<feature type="transmembrane region" description="Helical" evidence="6">
    <location>
        <begin position="225"/>
        <end position="249"/>
    </location>
</feature>
<dbReference type="AlphaFoldDB" id="A0A2V5LDJ9"/>
<feature type="transmembrane region" description="Helical" evidence="6">
    <location>
        <begin position="291"/>
        <end position="310"/>
    </location>
</feature>
<feature type="transmembrane region" description="Helical" evidence="6">
    <location>
        <begin position="26"/>
        <end position="48"/>
    </location>
</feature>
<dbReference type="OrthoDB" id="9814303at2"/>
<dbReference type="PANTHER" id="PTHR23531:SF1">
    <property type="entry name" value="QUINOLENE RESISTANCE PROTEIN NORA"/>
    <property type="match status" value="1"/>
</dbReference>
<evidence type="ECO:0000256" key="4">
    <source>
        <dbReference type="ARBA" id="ARBA00023136"/>
    </source>
</evidence>
<dbReference type="InterPro" id="IPR011701">
    <property type="entry name" value="MFS"/>
</dbReference>
<proteinExistence type="predicted"/>
<dbReference type="GO" id="GO:0022857">
    <property type="term" value="F:transmembrane transporter activity"/>
    <property type="evidence" value="ECO:0007669"/>
    <property type="project" value="InterPro"/>
</dbReference>
<evidence type="ECO:0000256" key="3">
    <source>
        <dbReference type="ARBA" id="ARBA00022989"/>
    </source>
</evidence>
<feature type="transmembrane region" description="Helical" evidence="6">
    <location>
        <begin position="92"/>
        <end position="116"/>
    </location>
</feature>
<feature type="transmembrane region" description="Helical" evidence="6">
    <location>
        <begin position="316"/>
        <end position="339"/>
    </location>
</feature>
<evidence type="ECO:0000256" key="6">
    <source>
        <dbReference type="SAM" id="Phobius"/>
    </source>
</evidence>
<evidence type="ECO:0000256" key="5">
    <source>
        <dbReference type="SAM" id="MobiDB-lite"/>
    </source>
</evidence>
<dbReference type="InterPro" id="IPR036259">
    <property type="entry name" value="MFS_trans_sf"/>
</dbReference>
<dbReference type="InterPro" id="IPR001958">
    <property type="entry name" value="Tet-R_TetA/multi-R_MdtG-like"/>
</dbReference>
<dbReference type="RefSeq" id="WP_110499235.1">
    <property type="nucleotide sequence ID" value="NZ_QJVD01000001.1"/>
</dbReference>
<dbReference type="GO" id="GO:0005886">
    <property type="term" value="C:plasma membrane"/>
    <property type="evidence" value="ECO:0007669"/>
    <property type="project" value="UniProtKB-SubCell"/>
</dbReference>